<dbReference type="AlphaFoldDB" id="A0A183S7Z5"/>
<evidence type="ECO:0000256" key="1">
    <source>
        <dbReference type="SAM" id="MobiDB-lite"/>
    </source>
</evidence>
<dbReference type="EMBL" id="UYSU01000227">
    <property type="protein sequence ID" value="VDL85448.1"/>
    <property type="molecule type" value="Genomic_DNA"/>
</dbReference>
<proteinExistence type="predicted"/>
<name>A0A183S7Z5_SCHSO</name>
<evidence type="ECO:0000313" key="2">
    <source>
        <dbReference type="EMBL" id="VDL85448.1"/>
    </source>
</evidence>
<feature type="compositionally biased region" description="Basic and acidic residues" evidence="1">
    <location>
        <begin position="44"/>
        <end position="53"/>
    </location>
</feature>
<reference evidence="2 3" key="2">
    <citation type="submission" date="2018-11" db="EMBL/GenBank/DDBJ databases">
        <authorList>
            <consortium name="Pathogen Informatics"/>
        </authorList>
    </citation>
    <scope>NUCLEOTIDE SEQUENCE [LARGE SCALE GENOMIC DNA]</scope>
    <source>
        <strain evidence="2 3">NST_G2</strain>
    </source>
</reference>
<dbReference type="Proteomes" id="UP000275846">
    <property type="component" value="Unassembled WGS sequence"/>
</dbReference>
<sequence length="237" mass="25570">MMSTVCSMGKWSTDGDLRVIYFKVIEDLRCVYRNLSSSPPEPGVKTESRRPEVGEDAGLTTQARKPDMREVAGGWRGRSRPWDQTAVRFGQVSDVGVGALADGSAYTSSRATDDLAPKTHTPGFTNSGDMEQPSPSDSQSTGQPLDTHSTYTEPMAWSGVCVRLAAWAQHTTVPPSYSDDVHRMLHGKCSRDGDLRTTVRAGQLSDAVAGAVVGDLVYVYYVHDLATQIQAPNTTGG</sequence>
<dbReference type="WBParaSite" id="SSLN_0000036001-mRNA-1">
    <property type="protein sequence ID" value="SSLN_0000036001-mRNA-1"/>
    <property type="gene ID" value="SSLN_0000036001"/>
</dbReference>
<dbReference type="OrthoDB" id="10644421at2759"/>
<protein>
    <submittedName>
        <fullName evidence="2 4">Uncharacterized protein</fullName>
    </submittedName>
</protein>
<evidence type="ECO:0000313" key="4">
    <source>
        <dbReference type="WBParaSite" id="SSLN_0000036001-mRNA-1"/>
    </source>
</evidence>
<feature type="compositionally biased region" description="Polar residues" evidence="1">
    <location>
        <begin position="122"/>
        <end position="150"/>
    </location>
</feature>
<reference evidence="4" key="1">
    <citation type="submission" date="2016-06" db="UniProtKB">
        <authorList>
            <consortium name="WormBaseParasite"/>
        </authorList>
    </citation>
    <scope>IDENTIFICATION</scope>
</reference>
<accession>A0A183S7Z5</accession>
<feature type="region of interest" description="Disordered" evidence="1">
    <location>
        <begin position="108"/>
        <end position="150"/>
    </location>
</feature>
<keyword evidence="3" id="KW-1185">Reference proteome</keyword>
<feature type="region of interest" description="Disordered" evidence="1">
    <location>
        <begin position="35"/>
        <end position="82"/>
    </location>
</feature>
<evidence type="ECO:0000313" key="3">
    <source>
        <dbReference type="Proteomes" id="UP000275846"/>
    </source>
</evidence>
<gene>
    <name evidence="2" type="ORF">SSLN_LOCUS343</name>
</gene>
<organism evidence="4">
    <name type="scientific">Schistocephalus solidus</name>
    <name type="common">Tapeworm</name>
    <dbReference type="NCBI Taxonomy" id="70667"/>
    <lineage>
        <taxon>Eukaryota</taxon>
        <taxon>Metazoa</taxon>
        <taxon>Spiralia</taxon>
        <taxon>Lophotrochozoa</taxon>
        <taxon>Platyhelminthes</taxon>
        <taxon>Cestoda</taxon>
        <taxon>Eucestoda</taxon>
        <taxon>Diphyllobothriidea</taxon>
        <taxon>Diphyllobothriidae</taxon>
        <taxon>Schistocephalus</taxon>
    </lineage>
</organism>